<protein>
    <submittedName>
        <fullName evidence="1">Uncharacterized protein</fullName>
    </submittedName>
</protein>
<keyword evidence="2" id="KW-1185">Reference proteome</keyword>
<evidence type="ECO:0000313" key="1">
    <source>
        <dbReference type="EMBL" id="KAF2472466.1"/>
    </source>
</evidence>
<evidence type="ECO:0000313" key="2">
    <source>
        <dbReference type="Proteomes" id="UP000799755"/>
    </source>
</evidence>
<reference evidence="1" key="1">
    <citation type="journal article" date="2020" name="Stud. Mycol.">
        <title>101 Dothideomycetes genomes: a test case for predicting lifestyles and emergence of pathogens.</title>
        <authorList>
            <person name="Haridas S."/>
            <person name="Albert R."/>
            <person name="Binder M."/>
            <person name="Bloem J."/>
            <person name="Labutti K."/>
            <person name="Salamov A."/>
            <person name="Andreopoulos B."/>
            <person name="Baker S."/>
            <person name="Barry K."/>
            <person name="Bills G."/>
            <person name="Bluhm B."/>
            <person name="Cannon C."/>
            <person name="Castanera R."/>
            <person name="Culley D."/>
            <person name="Daum C."/>
            <person name="Ezra D."/>
            <person name="Gonzalez J."/>
            <person name="Henrissat B."/>
            <person name="Kuo A."/>
            <person name="Liang C."/>
            <person name="Lipzen A."/>
            <person name="Lutzoni F."/>
            <person name="Magnuson J."/>
            <person name="Mondo S."/>
            <person name="Nolan M."/>
            <person name="Ohm R."/>
            <person name="Pangilinan J."/>
            <person name="Park H.-J."/>
            <person name="Ramirez L."/>
            <person name="Alfaro M."/>
            <person name="Sun H."/>
            <person name="Tritt A."/>
            <person name="Yoshinaga Y."/>
            <person name="Zwiers L.-H."/>
            <person name="Turgeon B."/>
            <person name="Goodwin S."/>
            <person name="Spatafora J."/>
            <person name="Crous P."/>
            <person name="Grigoriev I."/>
        </authorList>
    </citation>
    <scope>NUCLEOTIDE SEQUENCE</scope>
    <source>
        <strain evidence="1">ATCC 200398</strain>
    </source>
</reference>
<organism evidence="1 2">
    <name type="scientific">Lindgomyces ingoldianus</name>
    <dbReference type="NCBI Taxonomy" id="673940"/>
    <lineage>
        <taxon>Eukaryota</taxon>
        <taxon>Fungi</taxon>
        <taxon>Dikarya</taxon>
        <taxon>Ascomycota</taxon>
        <taxon>Pezizomycotina</taxon>
        <taxon>Dothideomycetes</taxon>
        <taxon>Pleosporomycetidae</taxon>
        <taxon>Pleosporales</taxon>
        <taxon>Lindgomycetaceae</taxon>
        <taxon>Lindgomyces</taxon>
    </lineage>
</organism>
<sequence>MIGMRLHMPFPKNRWHDLYTNFAFSITTIFCIRLLEVEYSSGSTDQPACLMFMECDSTVIAKIMPPPKSKLNFRRQYSSIPAKALKTVFKKDNIRYNALRNADSYPPYLEDLAKYPLACGTLDSGLKMMRGGQLKDDTLKGMKGHLERDLGLCIEVGSTANRISTQPRLPDYLSARSELNDIGLVLRWKNSDITAFVKGGIVPREFEGYTLDPLSSALKKLQESMNVGVIPSRISLDNFVIQTSATIPIRVSDFQNPIFIPSYLGTPDVRERAKIDKRIRIHNSFEIGTYLERLRRYRVSFGKRQIGGGKAGEISLQHRPVKIFFGAFLLTAKFYQLLIQAWDAALLTQMSSKRLLEGFPSHMIKLFYNVFKDFELGKFPRMNKGSRKEYGWP</sequence>
<dbReference type="EMBL" id="MU003502">
    <property type="protein sequence ID" value="KAF2472466.1"/>
    <property type="molecule type" value="Genomic_DNA"/>
</dbReference>
<proteinExistence type="predicted"/>
<dbReference type="Proteomes" id="UP000799755">
    <property type="component" value="Unassembled WGS sequence"/>
</dbReference>
<gene>
    <name evidence="1" type="ORF">BDR25DRAFT_353487</name>
</gene>
<accession>A0ACB6QZY5</accession>
<comment type="caution">
    <text evidence="1">The sequence shown here is derived from an EMBL/GenBank/DDBJ whole genome shotgun (WGS) entry which is preliminary data.</text>
</comment>
<name>A0ACB6QZY5_9PLEO</name>